<proteinExistence type="predicted"/>
<reference evidence="2 3" key="1">
    <citation type="submission" date="2020-08" db="EMBL/GenBank/DDBJ databases">
        <title>The completed genome sequence of the pathogenic ascomycete fungus Penicillium digitatum.</title>
        <authorList>
            <person name="Wang M."/>
        </authorList>
    </citation>
    <scope>NUCLEOTIDE SEQUENCE [LARGE SCALE GENOMIC DNA]</scope>
    <source>
        <strain evidence="2 3">PdW03</strain>
    </source>
</reference>
<evidence type="ECO:0000313" key="3">
    <source>
        <dbReference type="Proteomes" id="UP000595662"/>
    </source>
</evidence>
<sequence length="78" mass="8598">MTQGFHAVCQRREKKGSAHTSTPLNIAANLSDSQIIQEQFPLAGQSFQYPLGCPATSDDAIHKTMYLEGFKSSHLRFG</sequence>
<organism evidence="2 3">
    <name type="scientific">Penicillium digitatum</name>
    <name type="common">Green mold</name>
    <dbReference type="NCBI Taxonomy" id="36651"/>
    <lineage>
        <taxon>Eukaryota</taxon>
        <taxon>Fungi</taxon>
        <taxon>Dikarya</taxon>
        <taxon>Ascomycota</taxon>
        <taxon>Pezizomycotina</taxon>
        <taxon>Eurotiomycetes</taxon>
        <taxon>Eurotiomycetidae</taxon>
        <taxon>Eurotiales</taxon>
        <taxon>Aspergillaceae</taxon>
        <taxon>Penicillium</taxon>
    </lineage>
</organism>
<dbReference type="AlphaFoldDB" id="A0A7T6XS08"/>
<dbReference type="GeneID" id="90952241"/>
<protein>
    <submittedName>
        <fullName evidence="2">Fungal transcriptional regulatory protein, N-terminal</fullName>
    </submittedName>
</protein>
<accession>A0A7T6XS08</accession>
<dbReference type="EMBL" id="CP060778">
    <property type="protein sequence ID" value="QQK46349.1"/>
    <property type="molecule type" value="Genomic_DNA"/>
</dbReference>
<gene>
    <name evidence="2" type="ORF">Pdw03_1247</name>
</gene>
<evidence type="ECO:0000313" key="2">
    <source>
        <dbReference type="EMBL" id="QQK46349.1"/>
    </source>
</evidence>
<dbReference type="RefSeq" id="XP_065957582.1">
    <property type="nucleotide sequence ID" value="XM_066099855.1"/>
</dbReference>
<evidence type="ECO:0000256" key="1">
    <source>
        <dbReference type="SAM" id="MobiDB-lite"/>
    </source>
</evidence>
<name>A0A7T6XS08_PENDI</name>
<dbReference type="Proteomes" id="UP000595662">
    <property type="component" value="Chromosome 5"/>
</dbReference>
<feature type="region of interest" description="Disordered" evidence="1">
    <location>
        <begin position="1"/>
        <end position="22"/>
    </location>
</feature>